<dbReference type="KEGG" id="fcy:FRACYDRAFT_196821"/>
<dbReference type="PROSITE" id="PS50084">
    <property type="entry name" value="KH_TYPE_1"/>
    <property type="match status" value="1"/>
</dbReference>
<dbReference type="GO" id="GO:0008408">
    <property type="term" value="F:3'-5' exonuclease activity"/>
    <property type="evidence" value="ECO:0007669"/>
    <property type="project" value="InterPro"/>
</dbReference>
<dbReference type="SMART" id="SM00474">
    <property type="entry name" value="35EXOc"/>
    <property type="match status" value="1"/>
</dbReference>
<reference evidence="3 4" key="1">
    <citation type="submission" date="2016-09" db="EMBL/GenBank/DDBJ databases">
        <title>Extensive genetic diversity and differential bi-allelic expression allows diatom success in the polar Southern Ocean.</title>
        <authorList>
            <consortium name="DOE Joint Genome Institute"/>
            <person name="Mock T."/>
            <person name="Otillar R.P."/>
            <person name="Strauss J."/>
            <person name="Dupont C."/>
            <person name="Frickenhaus S."/>
            <person name="Maumus F."/>
            <person name="Mcmullan M."/>
            <person name="Sanges R."/>
            <person name="Schmutz J."/>
            <person name="Toseland A."/>
            <person name="Valas R."/>
            <person name="Veluchamy A."/>
            <person name="Ward B.J."/>
            <person name="Allen A."/>
            <person name="Barry K."/>
            <person name="Falciatore A."/>
            <person name="Ferrante M."/>
            <person name="Fortunato A.E."/>
            <person name="Gloeckner G."/>
            <person name="Gruber A."/>
            <person name="Hipkin R."/>
            <person name="Janech M."/>
            <person name="Kroth P."/>
            <person name="Leese F."/>
            <person name="Lindquist E."/>
            <person name="Lyon B.R."/>
            <person name="Martin J."/>
            <person name="Mayer C."/>
            <person name="Parker M."/>
            <person name="Quesneville H."/>
            <person name="Raymond J."/>
            <person name="Uhlig C."/>
            <person name="Valentin K.U."/>
            <person name="Worden A.Z."/>
            <person name="Armbrust E.V."/>
            <person name="Bowler C."/>
            <person name="Green B."/>
            <person name="Moulton V."/>
            <person name="Van Oosterhout C."/>
            <person name="Grigoriev I."/>
        </authorList>
    </citation>
    <scope>NUCLEOTIDE SEQUENCE [LARGE SCALE GENOMIC DNA]</scope>
    <source>
        <strain evidence="3 4">CCMP1102</strain>
    </source>
</reference>
<feature type="domain" description="3'-5' exonuclease" evidence="2">
    <location>
        <begin position="3"/>
        <end position="182"/>
    </location>
</feature>
<sequence>MIFHRRFIAATEEAIVSTTRCDVAFDCEGVNLSRIGSLELISICFSSMEVFLLDVAAKPNLSDPTILKSLKDLFESTKVKKIIHDCKKDADALYHILGIKLTNVHDTSCYHNTITCDDENKNLNYVLSYNNIDTNTVRNTSVYKTNPAFWATRPITKTMIEWASSDVDKLFHLASKQLKGVNNFQEAATEDRTFRWLSVRDMKVASTGLIVDRPGLFIGRRGANIRRVEKQTNTRICKDNYENWYVYYWDQTSLDSVKRSMAM</sequence>
<dbReference type="EMBL" id="KV784381">
    <property type="protein sequence ID" value="OEU08184.1"/>
    <property type="molecule type" value="Genomic_DNA"/>
</dbReference>
<dbReference type="Gene3D" id="3.30.420.10">
    <property type="entry name" value="Ribonuclease H-like superfamily/Ribonuclease H"/>
    <property type="match status" value="1"/>
</dbReference>
<dbReference type="Pfam" id="PF01612">
    <property type="entry name" value="DNA_pol_A_exo1"/>
    <property type="match status" value="1"/>
</dbReference>
<dbReference type="PANTHER" id="PTHR46814">
    <property type="entry name" value="EGALITARIAN, ISOFORM B"/>
    <property type="match status" value="1"/>
</dbReference>
<dbReference type="Proteomes" id="UP000095751">
    <property type="component" value="Unassembled WGS sequence"/>
</dbReference>
<evidence type="ECO:0000313" key="3">
    <source>
        <dbReference type="EMBL" id="OEU08184.1"/>
    </source>
</evidence>
<dbReference type="InterPro" id="IPR012337">
    <property type="entry name" value="RNaseH-like_sf"/>
</dbReference>
<keyword evidence="4" id="KW-1185">Reference proteome</keyword>
<dbReference type="InterPro" id="IPR036397">
    <property type="entry name" value="RNaseH_sf"/>
</dbReference>
<evidence type="ECO:0000256" key="1">
    <source>
        <dbReference type="PROSITE-ProRule" id="PRU00117"/>
    </source>
</evidence>
<dbReference type="OrthoDB" id="26838at2759"/>
<dbReference type="GO" id="GO:0006139">
    <property type="term" value="P:nucleobase-containing compound metabolic process"/>
    <property type="evidence" value="ECO:0007669"/>
    <property type="project" value="InterPro"/>
</dbReference>
<dbReference type="CDD" id="cd00105">
    <property type="entry name" value="KH-I"/>
    <property type="match status" value="1"/>
</dbReference>
<dbReference type="PANTHER" id="PTHR46814:SF1">
    <property type="entry name" value="EGALITARIAN, ISOFORM B"/>
    <property type="match status" value="1"/>
</dbReference>
<dbReference type="InterPro" id="IPR002562">
    <property type="entry name" value="3'-5'_exonuclease_dom"/>
</dbReference>
<protein>
    <recommendedName>
        <fullName evidence="2">3'-5' exonuclease domain-containing protein</fullName>
    </recommendedName>
</protein>
<dbReference type="SUPFAM" id="SSF53098">
    <property type="entry name" value="Ribonuclease H-like"/>
    <property type="match status" value="1"/>
</dbReference>
<accession>A0A1E7EQT9</accession>
<dbReference type="GO" id="GO:0003723">
    <property type="term" value="F:RNA binding"/>
    <property type="evidence" value="ECO:0007669"/>
    <property type="project" value="UniProtKB-UniRule"/>
</dbReference>
<dbReference type="AlphaFoldDB" id="A0A1E7EQT9"/>
<organism evidence="3 4">
    <name type="scientific">Fragilariopsis cylindrus CCMP1102</name>
    <dbReference type="NCBI Taxonomy" id="635003"/>
    <lineage>
        <taxon>Eukaryota</taxon>
        <taxon>Sar</taxon>
        <taxon>Stramenopiles</taxon>
        <taxon>Ochrophyta</taxon>
        <taxon>Bacillariophyta</taxon>
        <taxon>Bacillariophyceae</taxon>
        <taxon>Bacillariophycidae</taxon>
        <taxon>Bacillariales</taxon>
        <taxon>Bacillariaceae</taxon>
        <taxon>Fragilariopsis</taxon>
    </lineage>
</organism>
<name>A0A1E7EQT9_9STRA</name>
<evidence type="ECO:0000313" key="4">
    <source>
        <dbReference type="Proteomes" id="UP000095751"/>
    </source>
</evidence>
<gene>
    <name evidence="3" type="ORF">FRACYDRAFT_196821</name>
</gene>
<keyword evidence="1" id="KW-0694">RNA-binding</keyword>
<evidence type="ECO:0000259" key="2">
    <source>
        <dbReference type="SMART" id="SM00474"/>
    </source>
</evidence>
<proteinExistence type="predicted"/>
<dbReference type="InParanoid" id="A0A1E7EQT9"/>